<dbReference type="OrthoDB" id="48472at2759"/>
<evidence type="ECO:0000256" key="2">
    <source>
        <dbReference type="SAM" id="Phobius"/>
    </source>
</evidence>
<name>A0A448ZIV2_9STRA</name>
<feature type="compositionally biased region" description="Polar residues" evidence="1">
    <location>
        <begin position="402"/>
        <end position="421"/>
    </location>
</feature>
<feature type="transmembrane region" description="Helical" evidence="2">
    <location>
        <begin position="12"/>
        <end position="33"/>
    </location>
</feature>
<evidence type="ECO:0000256" key="1">
    <source>
        <dbReference type="SAM" id="MobiDB-lite"/>
    </source>
</evidence>
<keyword evidence="2" id="KW-0812">Transmembrane</keyword>
<proteinExistence type="predicted"/>
<dbReference type="InterPro" id="IPR029055">
    <property type="entry name" value="Ntn_hydrolases_N"/>
</dbReference>
<keyword evidence="2" id="KW-0472">Membrane</keyword>
<evidence type="ECO:0000313" key="3">
    <source>
        <dbReference type="EMBL" id="VEU41987.1"/>
    </source>
</evidence>
<dbReference type="Proteomes" id="UP000291116">
    <property type="component" value="Unassembled WGS sequence"/>
</dbReference>
<sequence>MRICGAIARQHAVSCTVLVEFLLVVGILLSASLSSASVSPSSRSIKTIESINASAKGRKPRGTAENGGETSGNDEECGYYDHVPWLGSVSSTNGQGIDEAARYEELPPSVFSPTGRLHPVEAAVRAGKVATPLSNLLVAIKCRDGLLVVSTYPVSPNVDARIASLAGSNQTNTISSASIQQGNDDNSGHSDDGIESNQTTTNETLDVSGSNNSNPHTGEESHTYPSLFLFEETCASTSTGPIFDIHPCMVGATAGNAVDNRILGEKLLDLGLATTNFEEDDPLAGAADRVAKDLANQLQVVTQDITATQKQRLGRMLASSAVVLGNKKLWRIDPTGQFWDCQATVLGHDADRAEEAFCCRLFEQCERRHGDDKNGIHDPRELLESMTHDEAFEFAKEFLRHQTATQRQPKSNTALRSSDTKASIDASATKEGGIELPVTELSSQTYWQAVILDYASLTTRGTPRRILRRGSFGIQNKE</sequence>
<dbReference type="AlphaFoldDB" id="A0A448ZIV2"/>
<dbReference type="Gene3D" id="3.60.20.10">
    <property type="entry name" value="Glutamine Phosphoribosylpyrophosphate, subunit 1, domain 1"/>
    <property type="match status" value="1"/>
</dbReference>
<feature type="region of interest" description="Disordered" evidence="1">
    <location>
        <begin position="54"/>
        <end position="75"/>
    </location>
</feature>
<keyword evidence="2" id="KW-1133">Transmembrane helix</keyword>
<feature type="region of interest" description="Disordered" evidence="1">
    <location>
        <begin position="176"/>
        <end position="222"/>
    </location>
</feature>
<organism evidence="3 4">
    <name type="scientific">Pseudo-nitzschia multistriata</name>
    <dbReference type="NCBI Taxonomy" id="183589"/>
    <lineage>
        <taxon>Eukaryota</taxon>
        <taxon>Sar</taxon>
        <taxon>Stramenopiles</taxon>
        <taxon>Ochrophyta</taxon>
        <taxon>Bacillariophyta</taxon>
        <taxon>Bacillariophyceae</taxon>
        <taxon>Bacillariophycidae</taxon>
        <taxon>Bacillariales</taxon>
        <taxon>Bacillariaceae</taxon>
        <taxon>Pseudo-nitzschia</taxon>
    </lineage>
</organism>
<keyword evidence="4" id="KW-1185">Reference proteome</keyword>
<feature type="region of interest" description="Disordered" evidence="1">
    <location>
        <begin position="402"/>
        <end position="428"/>
    </location>
</feature>
<accession>A0A448ZIV2</accession>
<feature type="compositionally biased region" description="Polar residues" evidence="1">
    <location>
        <begin position="195"/>
        <end position="216"/>
    </location>
</feature>
<protein>
    <submittedName>
        <fullName evidence="3">Uncharacterized protein</fullName>
    </submittedName>
</protein>
<gene>
    <name evidence="3" type="ORF">PSNMU_V1.4_AUG-EV-PASAV3_0089360</name>
</gene>
<dbReference type="EMBL" id="CAACVS010000402">
    <property type="protein sequence ID" value="VEU41987.1"/>
    <property type="molecule type" value="Genomic_DNA"/>
</dbReference>
<evidence type="ECO:0000313" key="4">
    <source>
        <dbReference type="Proteomes" id="UP000291116"/>
    </source>
</evidence>
<reference evidence="3 4" key="1">
    <citation type="submission" date="2019-01" db="EMBL/GenBank/DDBJ databases">
        <authorList>
            <person name="Ferrante I. M."/>
        </authorList>
    </citation>
    <scope>NUCLEOTIDE SEQUENCE [LARGE SCALE GENOMIC DNA]</scope>
    <source>
        <strain evidence="3 4">B856</strain>
    </source>
</reference>